<reference evidence="2 3" key="1">
    <citation type="submission" date="2018-12" db="EMBL/GenBank/DDBJ databases">
        <title>Genomic taxonomy of the Vibrionaceae family.</title>
        <authorList>
            <person name="Gomez-Gil B."/>
            <person name="Enciso-Ibarra K."/>
        </authorList>
    </citation>
    <scope>NUCLEOTIDE SEQUENCE [LARGE SCALE GENOMIC DNA]</scope>
    <source>
        <strain evidence="2 3">CAIM 594</strain>
    </source>
</reference>
<gene>
    <name evidence="2" type="ORF">EJA03_13930</name>
    <name evidence="1" type="ORF">F0225_08200</name>
</gene>
<evidence type="ECO:0000313" key="1">
    <source>
        <dbReference type="EMBL" id="NOH71314.1"/>
    </source>
</evidence>
<dbReference type="AlphaFoldDB" id="A0A427U1B0"/>
<proteinExistence type="predicted"/>
<dbReference type="EMBL" id="VTXC01000017">
    <property type="protein sequence ID" value="NOH71314.1"/>
    <property type="molecule type" value="Genomic_DNA"/>
</dbReference>
<name>A0A427U1B0_9VIBR</name>
<dbReference type="Proteomes" id="UP000565719">
    <property type="component" value="Unassembled WGS sequence"/>
</dbReference>
<sequence length="304" mass="33844">MNSISLSSIGRITEHSNELKNNSPTTILLNGRSYTATTLENGEIGVNRNYSGLMSNLLRPLTAIYDFFARGGTTETRANTLENLIRQAGFSQNNLGNDSLVSRQNSIEEFEDLEIDDEDLSLMNQDAIARKEMNKTEMLSPTNISLAIKGELGETFYQESKIGIIDCQQSTLNDLDNTINEIKVANSPHNTLLIPIGLTERPSRPTGHAVLGVVQGENTYIIDPKRNLFYLTDYKGTNITALSTYFQGLTDGKNCGRYTAYTAIQLAHRLQLEPDTDIPEFVEAMAKTKPNLSDIQEKYAEFML</sequence>
<protein>
    <submittedName>
        <fullName evidence="2">Uncharacterized protein</fullName>
    </submittedName>
</protein>
<dbReference type="OrthoDB" id="7071932at2"/>
<reference evidence="1 4" key="2">
    <citation type="submission" date="2019-09" db="EMBL/GenBank/DDBJ databases">
        <title>Draft genome sequencing and comparative genomics of hatchery-associated Vibrios.</title>
        <authorList>
            <person name="Kehlet-Delgado H."/>
            <person name="Mueller R.S."/>
        </authorList>
    </citation>
    <scope>NUCLEOTIDE SEQUENCE [LARGE SCALE GENOMIC DNA]</scope>
    <source>
        <strain evidence="1 4">99-46-Y</strain>
    </source>
</reference>
<dbReference type="Proteomes" id="UP000269041">
    <property type="component" value="Unassembled WGS sequence"/>
</dbReference>
<accession>A0A427U1B0</accession>
<dbReference type="RefSeq" id="WP_125322346.1">
    <property type="nucleotide sequence ID" value="NZ_AP024889.1"/>
</dbReference>
<evidence type="ECO:0000313" key="2">
    <source>
        <dbReference type="EMBL" id="RSD30440.1"/>
    </source>
</evidence>
<comment type="caution">
    <text evidence="2">The sequence shown here is derived from an EMBL/GenBank/DDBJ whole genome shotgun (WGS) entry which is preliminary data.</text>
</comment>
<evidence type="ECO:0000313" key="3">
    <source>
        <dbReference type="Proteomes" id="UP000269041"/>
    </source>
</evidence>
<organism evidence="2 3">
    <name type="scientific">Vibrio pectenicida</name>
    <dbReference type="NCBI Taxonomy" id="62763"/>
    <lineage>
        <taxon>Bacteria</taxon>
        <taxon>Pseudomonadati</taxon>
        <taxon>Pseudomonadota</taxon>
        <taxon>Gammaproteobacteria</taxon>
        <taxon>Vibrionales</taxon>
        <taxon>Vibrionaceae</taxon>
        <taxon>Vibrio</taxon>
    </lineage>
</organism>
<keyword evidence="3" id="KW-1185">Reference proteome</keyword>
<evidence type="ECO:0000313" key="4">
    <source>
        <dbReference type="Proteomes" id="UP000565719"/>
    </source>
</evidence>
<dbReference type="EMBL" id="RSFA01000067">
    <property type="protein sequence ID" value="RSD30440.1"/>
    <property type="molecule type" value="Genomic_DNA"/>
</dbReference>